<evidence type="ECO:0000256" key="4">
    <source>
        <dbReference type="ARBA" id="ARBA00023186"/>
    </source>
</evidence>
<dbReference type="InterPro" id="IPR008622">
    <property type="entry name" value="FliT"/>
</dbReference>
<evidence type="ECO:0000313" key="7">
    <source>
        <dbReference type="Proteomes" id="UP000537130"/>
    </source>
</evidence>
<name>A0A7W4W2S1_9GAMM</name>
<evidence type="ECO:0000256" key="2">
    <source>
        <dbReference type="ARBA" id="ARBA00022490"/>
    </source>
</evidence>
<evidence type="ECO:0000256" key="5">
    <source>
        <dbReference type="ARBA" id="ARBA00093797"/>
    </source>
</evidence>
<reference evidence="6 7" key="1">
    <citation type="submission" date="2020-08" db="EMBL/GenBank/DDBJ databases">
        <title>Genomic Encyclopedia of Type Strains, Phase III (KMG-III): the genomes of soil and plant-associated and newly described type strains.</title>
        <authorList>
            <person name="Whitman W."/>
        </authorList>
    </citation>
    <scope>NUCLEOTIDE SEQUENCE [LARGE SCALE GENOMIC DNA]</scope>
    <source>
        <strain evidence="6 7">CECT 8654</strain>
    </source>
</reference>
<evidence type="ECO:0000256" key="1">
    <source>
        <dbReference type="ARBA" id="ARBA00004514"/>
    </source>
</evidence>
<dbReference type="Pfam" id="PF05400">
    <property type="entry name" value="FliT"/>
    <property type="match status" value="1"/>
</dbReference>
<comment type="subcellular location">
    <subcellularLocation>
        <location evidence="1">Cytoplasm</location>
        <location evidence="1">Cytosol</location>
    </subcellularLocation>
</comment>
<keyword evidence="2" id="KW-0963">Cytoplasm</keyword>
<keyword evidence="3" id="KW-1005">Bacterial flagellum biogenesis</keyword>
<protein>
    <recommendedName>
        <fullName evidence="5">Flagellar protein FliT</fullName>
    </recommendedName>
</protein>
<organism evidence="6 7">
    <name type="scientific">Litorivivens lipolytica</name>
    <dbReference type="NCBI Taxonomy" id="1524264"/>
    <lineage>
        <taxon>Bacteria</taxon>
        <taxon>Pseudomonadati</taxon>
        <taxon>Pseudomonadota</taxon>
        <taxon>Gammaproteobacteria</taxon>
        <taxon>Litorivivens</taxon>
    </lineage>
</organism>
<evidence type="ECO:0000313" key="6">
    <source>
        <dbReference type="EMBL" id="MBB3046371.1"/>
    </source>
</evidence>
<proteinExistence type="predicted"/>
<sequence>MDNVVSIQSRALAECSEKLDRIRAISEAILDAAEEGDWELALARQRFRSTELTAFYAQGDDLPQEVAEMIAAGIREILAVDAKVTDLACKGKTSLQEEAALKQRNSLAAQAYLNQSS</sequence>
<keyword evidence="7" id="KW-1185">Reference proteome</keyword>
<dbReference type="Gene3D" id="1.20.58.380">
    <property type="entry name" value="Flagellar protein flit"/>
    <property type="match status" value="1"/>
</dbReference>
<accession>A0A7W4W2S1</accession>
<dbReference type="Proteomes" id="UP000537130">
    <property type="component" value="Unassembled WGS sequence"/>
</dbReference>
<dbReference type="GO" id="GO:0044781">
    <property type="term" value="P:bacterial-type flagellum organization"/>
    <property type="evidence" value="ECO:0007669"/>
    <property type="project" value="UniProtKB-KW"/>
</dbReference>
<dbReference type="RefSeq" id="WP_183409070.1">
    <property type="nucleotide sequence ID" value="NZ_JACHWY010000001.1"/>
</dbReference>
<gene>
    <name evidence="6" type="ORF">FHR99_000607</name>
</gene>
<keyword evidence="4" id="KW-0143">Chaperone</keyword>
<dbReference type="AlphaFoldDB" id="A0A7W4W2S1"/>
<comment type="caution">
    <text evidence="6">The sequence shown here is derived from an EMBL/GenBank/DDBJ whole genome shotgun (WGS) entry which is preliminary data.</text>
</comment>
<dbReference type="EMBL" id="JACHWY010000001">
    <property type="protein sequence ID" value="MBB3046371.1"/>
    <property type="molecule type" value="Genomic_DNA"/>
</dbReference>
<evidence type="ECO:0000256" key="3">
    <source>
        <dbReference type="ARBA" id="ARBA00022795"/>
    </source>
</evidence>